<dbReference type="EMBL" id="AMCI01000191">
    <property type="protein sequence ID" value="EJX10409.1"/>
    <property type="molecule type" value="Genomic_DNA"/>
</dbReference>
<name>J9GR92_9ZZZZ</name>
<reference evidence="1" key="1">
    <citation type="journal article" date="2012" name="PLoS ONE">
        <title>Gene sets for utilization of primary and secondary nutrition supplies in the distal gut of endangered iberian lynx.</title>
        <authorList>
            <person name="Alcaide M."/>
            <person name="Messina E."/>
            <person name="Richter M."/>
            <person name="Bargiela R."/>
            <person name="Peplies J."/>
            <person name="Huws S.A."/>
            <person name="Newbold C.J."/>
            <person name="Golyshin P.N."/>
            <person name="Simon M.A."/>
            <person name="Lopez G."/>
            <person name="Yakimov M.M."/>
            <person name="Ferrer M."/>
        </authorList>
    </citation>
    <scope>NUCLEOTIDE SEQUENCE</scope>
</reference>
<dbReference type="AlphaFoldDB" id="J9GR92"/>
<evidence type="ECO:0000313" key="1">
    <source>
        <dbReference type="EMBL" id="EJX10409.1"/>
    </source>
</evidence>
<comment type="caution">
    <text evidence="1">The sequence shown here is derived from an EMBL/GenBank/DDBJ whole genome shotgun (WGS) entry which is preliminary data.</text>
</comment>
<gene>
    <name evidence="1" type="ORF">EVA_01330</name>
</gene>
<accession>J9GR92</accession>
<organism evidence="1">
    <name type="scientific">gut metagenome</name>
    <dbReference type="NCBI Taxonomy" id="749906"/>
    <lineage>
        <taxon>unclassified sequences</taxon>
        <taxon>metagenomes</taxon>
        <taxon>organismal metagenomes</taxon>
    </lineage>
</organism>
<protein>
    <submittedName>
        <fullName evidence="1">Uncharacterized protein</fullName>
    </submittedName>
</protein>
<sequence>MSYTKADGLKGRQVILKELKPNKSKTKDLYRFFVDFDVKD</sequence>
<proteinExistence type="predicted"/>